<proteinExistence type="predicted"/>
<dbReference type="Proteomes" id="UP000630142">
    <property type="component" value="Unassembled WGS sequence"/>
</dbReference>
<dbReference type="PANTHER" id="PTHR33164">
    <property type="entry name" value="TRANSCRIPTIONAL REGULATOR, MARR FAMILY"/>
    <property type="match status" value="1"/>
</dbReference>
<evidence type="ECO:0000313" key="3">
    <source>
        <dbReference type="Proteomes" id="UP000630142"/>
    </source>
</evidence>
<dbReference type="InterPro" id="IPR000835">
    <property type="entry name" value="HTH_MarR-typ"/>
</dbReference>
<reference evidence="2" key="2">
    <citation type="submission" date="2020-09" db="EMBL/GenBank/DDBJ databases">
        <authorList>
            <person name="Sun Q."/>
            <person name="Kim S."/>
        </authorList>
    </citation>
    <scope>NUCLEOTIDE SEQUENCE</scope>
    <source>
        <strain evidence="2">KCTC 42249</strain>
    </source>
</reference>
<dbReference type="Gene3D" id="1.10.10.10">
    <property type="entry name" value="Winged helix-like DNA-binding domain superfamily/Winged helix DNA-binding domain"/>
    <property type="match status" value="1"/>
</dbReference>
<feature type="domain" description="HTH marR-type" evidence="1">
    <location>
        <begin position="31"/>
        <end position="91"/>
    </location>
</feature>
<dbReference type="InterPro" id="IPR036388">
    <property type="entry name" value="WH-like_DNA-bd_sf"/>
</dbReference>
<comment type="caution">
    <text evidence="2">The sequence shown here is derived from an EMBL/GenBank/DDBJ whole genome shotgun (WGS) entry which is preliminary data.</text>
</comment>
<reference evidence="2" key="1">
    <citation type="journal article" date="2014" name="Int. J. Syst. Evol. Microbiol.">
        <title>Complete genome sequence of Corynebacterium casei LMG S-19264T (=DSM 44701T), isolated from a smear-ripened cheese.</title>
        <authorList>
            <consortium name="US DOE Joint Genome Institute (JGI-PGF)"/>
            <person name="Walter F."/>
            <person name="Albersmeier A."/>
            <person name="Kalinowski J."/>
            <person name="Ruckert C."/>
        </authorList>
    </citation>
    <scope>NUCLEOTIDE SEQUENCE</scope>
    <source>
        <strain evidence="2">KCTC 42249</strain>
    </source>
</reference>
<dbReference type="InterPro" id="IPR036390">
    <property type="entry name" value="WH_DNA-bd_sf"/>
</dbReference>
<dbReference type="Pfam" id="PF12802">
    <property type="entry name" value="MarR_2"/>
    <property type="match status" value="1"/>
</dbReference>
<dbReference type="GO" id="GO:0006950">
    <property type="term" value="P:response to stress"/>
    <property type="evidence" value="ECO:0007669"/>
    <property type="project" value="TreeGrafter"/>
</dbReference>
<gene>
    <name evidence="2" type="ORF">GCM10016234_20470</name>
</gene>
<evidence type="ECO:0000313" key="2">
    <source>
        <dbReference type="EMBL" id="GHD14653.1"/>
    </source>
</evidence>
<sequence>MAAKKTISAPALAERLELAGRSLHSIGYAEGLYPAQWTALRYFAKSPDGARTASSLARFQGLANGPVSRTVRTLIQKELVRKAAHQPAGRAEHLEVAEKGYLLLERDPIRSLVEVIERMSDRERGALASALEAVIGIASDIWAKESGERR</sequence>
<dbReference type="PANTHER" id="PTHR33164:SF89">
    <property type="entry name" value="MARR FAMILY REGULATORY PROTEIN"/>
    <property type="match status" value="1"/>
</dbReference>
<dbReference type="EMBL" id="BMZQ01000002">
    <property type="protein sequence ID" value="GHD14653.1"/>
    <property type="molecule type" value="Genomic_DNA"/>
</dbReference>
<keyword evidence="3" id="KW-1185">Reference proteome</keyword>
<dbReference type="InterPro" id="IPR039422">
    <property type="entry name" value="MarR/SlyA-like"/>
</dbReference>
<protein>
    <recommendedName>
        <fullName evidence="1">HTH marR-type domain-containing protein</fullName>
    </recommendedName>
</protein>
<dbReference type="RefSeq" id="WP_189503527.1">
    <property type="nucleotide sequence ID" value="NZ_BMZQ01000002.1"/>
</dbReference>
<accession>A0A8J3DUP9</accession>
<dbReference type="GO" id="GO:0003700">
    <property type="term" value="F:DNA-binding transcription factor activity"/>
    <property type="evidence" value="ECO:0007669"/>
    <property type="project" value="InterPro"/>
</dbReference>
<dbReference type="AlphaFoldDB" id="A0A8J3DUP9"/>
<dbReference type="SUPFAM" id="SSF46785">
    <property type="entry name" value="Winged helix' DNA-binding domain"/>
    <property type="match status" value="1"/>
</dbReference>
<name>A0A8J3DUP9_9HYPH</name>
<evidence type="ECO:0000259" key="1">
    <source>
        <dbReference type="Pfam" id="PF12802"/>
    </source>
</evidence>
<organism evidence="2 3">
    <name type="scientific">Tianweitania populi</name>
    <dbReference type="NCBI Taxonomy" id="1607949"/>
    <lineage>
        <taxon>Bacteria</taxon>
        <taxon>Pseudomonadati</taxon>
        <taxon>Pseudomonadota</taxon>
        <taxon>Alphaproteobacteria</taxon>
        <taxon>Hyphomicrobiales</taxon>
        <taxon>Phyllobacteriaceae</taxon>
        <taxon>Tianweitania</taxon>
    </lineage>
</organism>